<dbReference type="Proteomes" id="UP000657574">
    <property type="component" value="Unassembled WGS sequence"/>
</dbReference>
<gene>
    <name evidence="1" type="ORF">GCM10010121_100080</name>
</gene>
<evidence type="ECO:0000313" key="1">
    <source>
        <dbReference type="EMBL" id="GGJ73517.1"/>
    </source>
</evidence>
<reference evidence="1" key="2">
    <citation type="submission" date="2020-09" db="EMBL/GenBank/DDBJ databases">
        <authorList>
            <person name="Sun Q."/>
            <person name="Ohkuma M."/>
        </authorList>
    </citation>
    <scope>NUCLEOTIDE SEQUENCE</scope>
    <source>
        <strain evidence="1">JCM 3086</strain>
    </source>
</reference>
<organism evidence="1 2">
    <name type="scientific">Streptomyces brasiliensis</name>
    <dbReference type="NCBI Taxonomy" id="1954"/>
    <lineage>
        <taxon>Bacteria</taxon>
        <taxon>Bacillati</taxon>
        <taxon>Actinomycetota</taxon>
        <taxon>Actinomycetes</taxon>
        <taxon>Kitasatosporales</taxon>
        <taxon>Streptomycetaceae</taxon>
        <taxon>Streptomyces</taxon>
    </lineage>
</organism>
<accession>A0A917UPU2</accession>
<reference evidence="1" key="1">
    <citation type="journal article" date="2014" name="Int. J. Syst. Evol. Microbiol.">
        <title>Complete genome sequence of Corynebacterium casei LMG S-19264T (=DSM 44701T), isolated from a smear-ripened cheese.</title>
        <authorList>
            <consortium name="US DOE Joint Genome Institute (JGI-PGF)"/>
            <person name="Walter F."/>
            <person name="Albersmeier A."/>
            <person name="Kalinowski J."/>
            <person name="Ruckert C."/>
        </authorList>
    </citation>
    <scope>NUCLEOTIDE SEQUENCE</scope>
    <source>
        <strain evidence="1">JCM 3086</strain>
    </source>
</reference>
<dbReference type="AlphaFoldDB" id="A0A917UPU2"/>
<protein>
    <submittedName>
        <fullName evidence="1">Uncharacterized protein</fullName>
    </submittedName>
</protein>
<dbReference type="RefSeq" id="WP_189317921.1">
    <property type="nucleotide sequence ID" value="NZ_BMQA01000187.1"/>
</dbReference>
<comment type="caution">
    <text evidence="1">The sequence shown here is derived from an EMBL/GenBank/DDBJ whole genome shotgun (WGS) entry which is preliminary data.</text>
</comment>
<proteinExistence type="predicted"/>
<dbReference type="EMBL" id="BMQA01000187">
    <property type="protein sequence ID" value="GGJ73517.1"/>
    <property type="molecule type" value="Genomic_DNA"/>
</dbReference>
<sequence>MLVRVIDVPADDWSFATAREPARFGVCEVNGAPGVEHAVGARGTLCSISARHTTRYLHLFDPGAPHSCLRCRQRAEAAPTEPSAQERLHDRVRAAAQGKVRDDLLAALRGGAKVSLWINGPSASLAEHYAGLDELTDGAGPTVEAFGAAATVDLARVESGPWRFIVVLPADGGGPFVARGPRDPH</sequence>
<evidence type="ECO:0000313" key="2">
    <source>
        <dbReference type="Proteomes" id="UP000657574"/>
    </source>
</evidence>
<name>A0A917UPU2_9ACTN</name>
<keyword evidence="2" id="KW-1185">Reference proteome</keyword>